<evidence type="ECO:0000313" key="1">
    <source>
        <dbReference type="EMBL" id="KAI3736526.1"/>
    </source>
</evidence>
<gene>
    <name evidence="1" type="ORF">L2E82_26351</name>
</gene>
<dbReference type="EMBL" id="CM042013">
    <property type="protein sequence ID" value="KAI3736526.1"/>
    <property type="molecule type" value="Genomic_DNA"/>
</dbReference>
<sequence>MVRILYILFVTCNKIWESYLAWGFSGLLLFYVCLGKWRNYVGFSIAQKVAQTLVVRYVQVALPTKPNVFDDEEIHLTFLTFE</sequence>
<accession>A0ACB9CQL8</accession>
<keyword evidence="2" id="KW-1185">Reference proteome</keyword>
<reference evidence="1 2" key="2">
    <citation type="journal article" date="2022" name="Mol. Ecol. Resour.">
        <title>The genomes of chicory, endive, great burdock and yacon provide insights into Asteraceae paleo-polyploidization history and plant inulin production.</title>
        <authorList>
            <person name="Fan W."/>
            <person name="Wang S."/>
            <person name="Wang H."/>
            <person name="Wang A."/>
            <person name="Jiang F."/>
            <person name="Liu H."/>
            <person name="Zhao H."/>
            <person name="Xu D."/>
            <person name="Zhang Y."/>
        </authorList>
    </citation>
    <scope>NUCLEOTIDE SEQUENCE [LARGE SCALE GENOMIC DNA]</scope>
    <source>
        <strain evidence="2">cv. Punajuju</strain>
        <tissue evidence="1">Leaves</tissue>
    </source>
</reference>
<name>A0ACB9CQL8_CICIN</name>
<comment type="caution">
    <text evidence="1">The sequence shown here is derived from an EMBL/GenBank/DDBJ whole genome shotgun (WGS) entry which is preliminary data.</text>
</comment>
<reference evidence="2" key="1">
    <citation type="journal article" date="2022" name="Mol. Ecol. Resour.">
        <title>The genomes of chicory, endive, great burdock and yacon provide insights into Asteraceae palaeo-polyploidization history and plant inulin production.</title>
        <authorList>
            <person name="Fan W."/>
            <person name="Wang S."/>
            <person name="Wang H."/>
            <person name="Wang A."/>
            <person name="Jiang F."/>
            <person name="Liu H."/>
            <person name="Zhao H."/>
            <person name="Xu D."/>
            <person name="Zhang Y."/>
        </authorList>
    </citation>
    <scope>NUCLEOTIDE SEQUENCE [LARGE SCALE GENOMIC DNA]</scope>
    <source>
        <strain evidence="2">cv. Punajuju</strain>
    </source>
</reference>
<protein>
    <submittedName>
        <fullName evidence="1">Uncharacterized protein</fullName>
    </submittedName>
</protein>
<evidence type="ECO:0000313" key="2">
    <source>
        <dbReference type="Proteomes" id="UP001055811"/>
    </source>
</evidence>
<proteinExistence type="predicted"/>
<organism evidence="1 2">
    <name type="scientific">Cichorium intybus</name>
    <name type="common">Chicory</name>
    <dbReference type="NCBI Taxonomy" id="13427"/>
    <lineage>
        <taxon>Eukaryota</taxon>
        <taxon>Viridiplantae</taxon>
        <taxon>Streptophyta</taxon>
        <taxon>Embryophyta</taxon>
        <taxon>Tracheophyta</taxon>
        <taxon>Spermatophyta</taxon>
        <taxon>Magnoliopsida</taxon>
        <taxon>eudicotyledons</taxon>
        <taxon>Gunneridae</taxon>
        <taxon>Pentapetalae</taxon>
        <taxon>asterids</taxon>
        <taxon>campanulids</taxon>
        <taxon>Asterales</taxon>
        <taxon>Asteraceae</taxon>
        <taxon>Cichorioideae</taxon>
        <taxon>Cichorieae</taxon>
        <taxon>Cichoriinae</taxon>
        <taxon>Cichorium</taxon>
    </lineage>
</organism>
<dbReference type="Proteomes" id="UP001055811">
    <property type="component" value="Linkage Group LG05"/>
</dbReference>